<dbReference type="GO" id="GO:0004326">
    <property type="term" value="F:tetrahydrofolylpolyglutamate synthase activity"/>
    <property type="evidence" value="ECO:0007669"/>
    <property type="project" value="InterPro"/>
</dbReference>
<protein>
    <submittedName>
        <fullName evidence="8">FolC bifunctional protein</fullName>
    </submittedName>
</protein>
<gene>
    <name evidence="8" type="ordered locus">Flexsi_0818</name>
</gene>
<evidence type="ECO:0000256" key="3">
    <source>
        <dbReference type="ARBA" id="ARBA00022723"/>
    </source>
</evidence>
<organism evidence="8 9">
    <name type="scientific">Flexistipes sinusarabici (strain ATCC 49648 / DSM 4947 / MAS 10)</name>
    <dbReference type="NCBI Taxonomy" id="717231"/>
    <lineage>
        <taxon>Bacteria</taxon>
        <taxon>Pseudomonadati</taxon>
        <taxon>Deferribacterota</taxon>
        <taxon>Deferribacteres</taxon>
        <taxon>Deferribacterales</taxon>
        <taxon>Flexistipitaceae</taxon>
        <taxon>Flexistipes</taxon>
    </lineage>
</organism>
<dbReference type="GO" id="GO:0005737">
    <property type="term" value="C:cytoplasm"/>
    <property type="evidence" value="ECO:0007669"/>
    <property type="project" value="TreeGrafter"/>
</dbReference>
<evidence type="ECO:0000313" key="8">
    <source>
        <dbReference type="EMBL" id="AEI14485.1"/>
    </source>
</evidence>
<evidence type="ECO:0000313" key="9">
    <source>
        <dbReference type="Proteomes" id="UP000006621"/>
    </source>
</evidence>
<dbReference type="InterPro" id="IPR036565">
    <property type="entry name" value="Mur-like_cat_sf"/>
</dbReference>
<dbReference type="AlphaFoldDB" id="F8E4J9"/>
<dbReference type="PANTHER" id="PTHR11136:SF0">
    <property type="entry name" value="DIHYDROFOLATE SYNTHETASE-RELATED"/>
    <property type="match status" value="1"/>
</dbReference>
<feature type="domain" description="Mur ligase central" evidence="7">
    <location>
        <begin position="45"/>
        <end position="237"/>
    </location>
</feature>
<dbReference type="GO" id="GO:0005524">
    <property type="term" value="F:ATP binding"/>
    <property type="evidence" value="ECO:0007669"/>
    <property type="project" value="UniProtKB-KW"/>
</dbReference>
<dbReference type="STRING" id="717231.Flexsi_0818"/>
<accession>F8E4J9</accession>
<dbReference type="Proteomes" id="UP000006621">
    <property type="component" value="Chromosome"/>
</dbReference>
<comment type="similarity">
    <text evidence="1">Belongs to the folylpolyglutamate synthase family.</text>
</comment>
<dbReference type="SUPFAM" id="SSF53244">
    <property type="entry name" value="MurD-like peptide ligases, peptide-binding domain"/>
    <property type="match status" value="1"/>
</dbReference>
<dbReference type="RefSeq" id="WP_013885980.1">
    <property type="nucleotide sequence ID" value="NC_015672.1"/>
</dbReference>
<dbReference type="KEGG" id="fsi:Flexsi_0818"/>
<keyword evidence="5" id="KW-0067">ATP-binding</keyword>
<reference evidence="8 9" key="1">
    <citation type="journal article" date="2011" name="Stand. Genomic Sci.">
        <title>Genome sequence of the moderately thermophilic halophile Flexistipes sinusarabici strain (MAS10).</title>
        <authorList>
            <person name="Lapidus A."/>
            <person name="Chertkov O."/>
            <person name="Nolan M."/>
            <person name="Lucas S."/>
            <person name="Hammon N."/>
            <person name="Deshpande S."/>
            <person name="Cheng J.F."/>
            <person name="Tapia R."/>
            <person name="Han C."/>
            <person name="Goodwin L."/>
            <person name="Pitluck S."/>
            <person name="Liolios K."/>
            <person name="Pagani I."/>
            <person name="Ivanova N."/>
            <person name="Huntemann M."/>
            <person name="Mavromatis K."/>
            <person name="Mikhailova N."/>
            <person name="Pati A."/>
            <person name="Chen A."/>
            <person name="Palaniappan K."/>
            <person name="Land M."/>
            <person name="Hauser L."/>
            <person name="Brambilla E.M."/>
            <person name="Rohde M."/>
            <person name="Abt B."/>
            <person name="Spring S."/>
            <person name="Goker M."/>
            <person name="Bristow J."/>
            <person name="Eisen J.A."/>
            <person name="Markowitz V."/>
            <person name="Hugenholtz P."/>
            <person name="Kyrpides N.C."/>
            <person name="Klenk H.P."/>
            <person name="Woyke T."/>
        </authorList>
    </citation>
    <scope>NUCLEOTIDE SEQUENCE [LARGE SCALE GENOMIC DNA]</scope>
    <source>
        <strain evidence="9">DSM 4947 / MAS 10</strain>
    </source>
</reference>
<keyword evidence="3" id="KW-0479">Metal-binding</keyword>
<evidence type="ECO:0000256" key="5">
    <source>
        <dbReference type="ARBA" id="ARBA00022840"/>
    </source>
</evidence>
<dbReference type="InterPro" id="IPR018109">
    <property type="entry name" value="Folylpolyglutamate_synth_CS"/>
</dbReference>
<dbReference type="OrthoDB" id="9809356at2"/>
<dbReference type="InterPro" id="IPR013221">
    <property type="entry name" value="Mur_ligase_cen"/>
</dbReference>
<dbReference type="HOGENOM" id="CLU_015869_1_1_0"/>
<dbReference type="InterPro" id="IPR001645">
    <property type="entry name" value="Folylpolyglutamate_synth"/>
</dbReference>
<keyword evidence="9" id="KW-1185">Reference proteome</keyword>
<evidence type="ECO:0000256" key="1">
    <source>
        <dbReference type="ARBA" id="ARBA00008276"/>
    </source>
</evidence>
<evidence type="ECO:0000256" key="6">
    <source>
        <dbReference type="ARBA" id="ARBA00022842"/>
    </source>
</evidence>
<dbReference type="GO" id="GO:0008841">
    <property type="term" value="F:dihydrofolate synthase activity"/>
    <property type="evidence" value="ECO:0007669"/>
    <property type="project" value="TreeGrafter"/>
</dbReference>
<evidence type="ECO:0000259" key="7">
    <source>
        <dbReference type="Pfam" id="PF08245"/>
    </source>
</evidence>
<dbReference type="PROSITE" id="PS01012">
    <property type="entry name" value="FOLYLPOLYGLU_SYNT_2"/>
    <property type="match status" value="1"/>
</dbReference>
<dbReference type="Gene3D" id="3.40.1190.10">
    <property type="entry name" value="Mur-like, catalytic domain"/>
    <property type="match status" value="1"/>
</dbReference>
<dbReference type="eggNOG" id="COG0285">
    <property type="taxonomic scope" value="Bacteria"/>
</dbReference>
<evidence type="ECO:0000256" key="2">
    <source>
        <dbReference type="ARBA" id="ARBA00022598"/>
    </source>
</evidence>
<evidence type="ECO:0000256" key="4">
    <source>
        <dbReference type="ARBA" id="ARBA00022741"/>
    </source>
</evidence>
<dbReference type="Pfam" id="PF08245">
    <property type="entry name" value="Mur_ligase_M"/>
    <property type="match status" value="1"/>
</dbReference>
<dbReference type="EMBL" id="CP002858">
    <property type="protein sequence ID" value="AEI14485.1"/>
    <property type="molecule type" value="Genomic_DNA"/>
</dbReference>
<name>F8E4J9_FLESM</name>
<dbReference type="GO" id="GO:0046872">
    <property type="term" value="F:metal ion binding"/>
    <property type="evidence" value="ECO:0007669"/>
    <property type="project" value="UniProtKB-KW"/>
</dbReference>
<keyword evidence="6" id="KW-0460">Magnesium</keyword>
<reference evidence="9" key="2">
    <citation type="submission" date="2011-06" db="EMBL/GenBank/DDBJ databases">
        <title>The complete genome of Flexistipes sinusarabici DSM 4947.</title>
        <authorList>
            <person name="Lucas S."/>
            <person name="Han J."/>
            <person name="Lapidus A."/>
            <person name="Bruce D."/>
            <person name="Goodwin L."/>
            <person name="Pitluck S."/>
            <person name="Peters L."/>
            <person name="Kyrpides N."/>
            <person name="Mavromatis K."/>
            <person name="Ivanova N."/>
            <person name="Mikhailova N."/>
            <person name="Chertkov O."/>
            <person name="Detter J.C."/>
            <person name="Tapia R."/>
            <person name="Han C."/>
            <person name="Land M."/>
            <person name="Hauser L."/>
            <person name="Markowitz V."/>
            <person name="Cheng J.-F."/>
            <person name="Hugenholtz P."/>
            <person name="Woyke T."/>
            <person name="Wu D."/>
            <person name="Spring S."/>
            <person name="Schroeder M."/>
            <person name="Brambilla E."/>
            <person name="Klenk H.-P."/>
            <person name="Eisen J.A."/>
        </authorList>
    </citation>
    <scope>NUCLEOTIDE SEQUENCE [LARGE SCALE GENOMIC DNA]</scope>
    <source>
        <strain evidence="9">DSM 4947 / MAS 10</strain>
    </source>
</reference>
<dbReference type="PANTHER" id="PTHR11136">
    <property type="entry name" value="FOLYLPOLYGLUTAMATE SYNTHASE-RELATED"/>
    <property type="match status" value="1"/>
</dbReference>
<proteinExistence type="inferred from homology"/>
<dbReference type="SUPFAM" id="SSF53623">
    <property type="entry name" value="MurD-like peptide ligases, catalytic domain"/>
    <property type="match status" value="1"/>
</dbReference>
<keyword evidence="2" id="KW-0436">Ligase</keyword>
<sequence length="374" mass="42814">MDITLSDFFNSRKEFKQLDLTLDRISNALTDIGFSEKSLGKIVHIAGTNGKGSTAYYLAQMFRKDGCNVAMFTSPHIDDITERIQYNLENINYKDFQHLFHKDLNIIKKYALTFFEALTLIAFDFFSDKNPHISIIETGLGGRYDATNVLNKKIPVITTISQDHIKFLGKNIYKIIEEKIAICKDNSDIFIGDNKNFINAHISKLLPDKKLHFLNDLENLETADINFSLSAEIYKFITNKEIETKAVNLKALPCRMERIGNFTLDGAHNIAALYRIQKSKDRYDAVIFSCTNERDVKTSLNILKTKAKKIYLTKIPDNDRSIDISNIDIDAVYKVKDPKTIIDSFLKQNKLQKVLITGSLYFCAWCRKYIKGAV</sequence>
<keyword evidence="4" id="KW-0547">Nucleotide-binding</keyword>
<dbReference type="InterPro" id="IPR036615">
    <property type="entry name" value="Mur_ligase_C_dom_sf"/>
</dbReference>
<dbReference type="NCBIfam" id="TIGR01499">
    <property type="entry name" value="folC"/>
    <property type="match status" value="1"/>
</dbReference>